<dbReference type="GO" id="GO:0030170">
    <property type="term" value="F:pyridoxal phosphate binding"/>
    <property type="evidence" value="ECO:0007669"/>
    <property type="project" value="InterPro"/>
</dbReference>
<dbReference type="Proteomes" id="UP000199399">
    <property type="component" value="Unassembled WGS sequence"/>
</dbReference>
<dbReference type="GO" id="GO:0006567">
    <property type="term" value="P:L-threonine catabolic process"/>
    <property type="evidence" value="ECO:0007669"/>
    <property type="project" value="TreeGrafter"/>
</dbReference>
<evidence type="ECO:0000256" key="3">
    <source>
        <dbReference type="ARBA" id="ARBA00023239"/>
    </source>
</evidence>
<dbReference type="STRING" id="218672.SAMN04489759_106135"/>
<keyword evidence="3" id="KW-0456">Lyase</keyword>
<dbReference type="Pfam" id="PF00291">
    <property type="entry name" value="PALP"/>
    <property type="match status" value="1"/>
</dbReference>
<dbReference type="RefSeq" id="WP_093742649.1">
    <property type="nucleotide sequence ID" value="NZ_FNBP01000006.1"/>
</dbReference>
<organism evidence="5 6">
    <name type="scientific">Sulfitobacter delicatus</name>
    <dbReference type="NCBI Taxonomy" id="218672"/>
    <lineage>
        <taxon>Bacteria</taxon>
        <taxon>Pseudomonadati</taxon>
        <taxon>Pseudomonadota</taxon>
        <taxon>Alphaproteobacteria</taxon>
        <taxon>Rhodobacterales</taxon>
        <taxon>Roseobacteraceae</taxon>
        <taxon>Sulfitobacter</taxon>
    </lineage>
</organism>
<dbReference type="PROSITE" id="PS00165">
    <property type="entry name" value="DEHYDRATASE_SER_THR"/>
    <property type="match status" value="1"/>
</dbReference>
<dbReference type="PANTHER" id="PTHR48078:SF6">
    <property type="entry name" value="L-THREONINE DEHYDRATASE CATABOLIC TDCB"/>
    <property type="match status" value="1"/>
</dbReference>
<dbReference type="GO" id="GO:0003941">
    <property type="term" value="F:L-serine ammonia-lyase activity"/>
    <property type="evidence" value="ECO:0007669"/>
    <property type="project" value="TreeGrafter"/>
</dbReference>
<dbReference type="InterPro" id="IPR050147">
    <property type="entry name" value="Ser/Thr_Dehydratase"/>
</dbReference>
<accession>A0A1G7T988</accession>
<dbReference type="EMBL" id="FNBP01000006">
    <property type="protein sequence ID" value="SDG31883.1"/>
    <property type="molecule type" value="Genomic_DNA"/>
</dbReference>
<evidence type="ECO:0000313" key="6">
    <source>
        <dbReference type="Proteomes" id="UP000199399"/>
    </source>
</evidence>
<dbReference type="OrthoDB" id="9811476at2"/>
<protein>
    <submittedName>
        <fullName evidence="5">Threonine dehydratase</fullName>
    </submittedName>
</protein>
<sequence length="322" mass="33353">MSPVSDLISQSAARSCAVHRKIAGAISRTPVIASRLALPEGTQLLYKAENFQHTGSFKLRGASAKLTTVPLDRPVITASSGNHGIACSLAAQTTGHELIVVLPETVVAKKRQTIESFGTKVVIHGADASLSELHAQQLAEAEGYTYISPYNDAEVIAGQGTAALELLDQIGKVDNVFVSMGGGGLISGMGSVIKEFSPQTRVIGVSASNSCALAASIEAGQIVETEHLDTLADGVAGGVDSDSLTLPMASEVIDQIVHCDEEQIAAALKVLAWEENMLVEGAAGLALAAYLANQDAYAGQTSAVLLCGGNYEVAQLRRVISA</sequence>
<dbReference type="PANTHER" id="PTHR48078">
    <property type="entry name" value="THREONINE DEHYDRATASE, MITOCHONDRIAL-RELATED"/>
    <property type="match status" value="1"/>
</dbReference>
<dbReference type="GO" id="GO:0004794">
    <property type="term" value="F:threonine deaminase activity"/>
    <property type="evidence" value="ECO:0007669"/>
    <property type="project" value="TreeGrafter"/>
</dbReference>
<keyword evidence="2" id="KW-0663">Pyridoxal phosphate</keyword>
<dbReference type="GO" id="GO:0006565">
    <property type="term" value="P:L-serine catabolic process"/>
    <property type="evidence" value="ECO:0007669"/>
    <property type="project" value="TreeGrafter"/>
</dbReference>
<evidence type="ECO:0000259" key="4">
    <source>
        <dbReference type="Pfam" id="PF00291"/>
    </source>
</evidence>
<gene>
    <name evidence="5" type="ORF">SAMN04489759_106135</name>
</gene>
<dbReference type="InterPro" id="IPR036052">
    <property type="entry name" value="TrpB-like_PALP_sf"/>
</dbReference>
<dbReference type="GO" id="GO:0009097">
    <property type="term" value="P:isoleucine biosynthetic process"/>
    <property type="evidence" value="ECO:0007669"/>
    <property type="project" value="TreeGrafter"/>
</dbReference>
<proteinExistence type="predicted"/>
<evidence type="ECO:0000256" key="2">
    <source>
        <dbReference type="ARBA" id="ARBA00022898"/>
    </source>
</evidence>
<reference evidence="6" key="1">
    <citation type="submission" date="2016-10" db="EMBL/GenBank/DDBJ databases">
        <authorList>
            <person name="Varghese N."/>
            <person name="Submissions S."/>
        </authorList>
    </citation>
    <scope>NUCLEOTIDE SEQUENCE [LARGE SCALE GENOMIC DNA]</scope>
    <source>
        <strain evidence="6">DSM 16477</strain>
    </source>
</reference>
<dbReference type="InterPro" id="IPR001926">
    <property type="entry name" value="TrpB-like_PALP"/>
</dbReference>
<keyword evidence="6" id="KW-1185">Reference proteome</keyword>
<dbReference type="SUPFAM" id="SSF53686">
    <property type="entry name" value="Tryptophan synthase beta subunit-like PLP-dependent enzymes"/>
    <property type="match status" value="1"/>
</dbReference>
<comment type="cofactor">
    <cofactor evidence="1">
        <name>pyridoxal 5'-phosphate</name>
        <dbReference type="ChEBI" id="CHEBI:597326"/>
    </cofactor>
</comment>
<evidence type="ECO:0000313" key="5">
    <source>
        <dbReference type="EMBL" id="SDG31883.1"/>
    </source>
</evidence>
<name>A0A1G7T988_9RHOB</name>
<dbReference type="AlphaFoldDB" id="A0A1G7T988"/>
<dbReference type="InterPro" id="IPR000634">
    <property type="entry name" value="Ser/Thr_deHydtase_PyrdxlP-BS"/>
</dbReference>
<feature type="domain" description="Tryptophan synthase beta chain-like PALP" evidence="4">
    <location>
        <begin position="24"/>
        <end position="308"/>
    </location>
</feature>
<dbReference type="Gene3D" id="3.40.50.1100">
    <property type="match status" value="2"/>
</dbReference>
<evidence type="ECO:0000256" key="1">
    <source>
        <dbReference type="ARBA" id="ARBA00001933"/>
    </source>
</evidence>